<evidence type="ECO:0000313" key="1">
    <source>
        <dbReference type="EMBL" id="REG90251.1"/>
    </source>
</evidence>
<dbReference type="Proteomes" id="UP000257136">
    <property type="component" value="Unassembled WGS sequence"/>
</dbReference>
<sequence>MYSKLKAEKLIIEFDYLKNKSYFPFGQEGREFKITDLKTREPQISHLESEVLKKRHPGDYENKLAEKKEKSIEWKVTVIINDKTDKVEVELEEALKVLKIRHDISKIFN</sequence>
<reference evidence="1 2" key="1">
    <citation type="submission" date="2018-08" db="EMBL/GenBank/DDBJ databases">
        <title>Genomic Encyclopedia of Archaeal and Bacterial Type Strains, Phase II (KMG-II): from individual species to whole genera.</title>
        <authorList>
            <person name="Goeker M."/>
        </authorList>
    </citation>
    <scope>NUCLEOTIDE SEQUENCE [LARGE SCALE GENOMIC DNA]</scope>
    <source>
        <strain evidence="1 2">DSM 100880</strain>
    </source>
</reference>
<dbReference type="EMBL" id="QUNI01000027">
    <property type="protein sequence ID" value="REG90251.1"/>
    <property type="molecule type" value="Genomic_DNA"/>
</dbReference>
<proteinExistence type="predicted"/>
<protein>
    <submittedName>
        <fullName evidence="1">Uncharacterized protein</fullName>
    </submittedName>
</protein>
<dbReference type="AlphaFoldDB" id="A0A3E0DWC2"/>
<accession>A0A3E0DWC2</accession>
<organism evidence="1 2">
    <name type="scientific">Flavobacterium aquicola</name>
    <dbReference type="NCBI Taxonomy" id="1682742"/>
    <lineage>
        <taxon>Bacteria</taxon>
        <taxon>Pseudomonadati</taxon>
        <taxon>Bacteroidota</taxon>
        <taxon>Flavobacteriia</taxon>
        <taxon>Flavobacteriales</taxon>
        <taxon>Flavobacteriaceae</taxon>
        <taxon>Flavobacterium</taxon>
    </lineage>
</organism>
<name>A0A3E0DWC2_9FLAO</name>
<gene>
    <name evidence="1" type="ORF">C8P67_12711</name>
</gene>
<evidence type="ECO:0000313" key="2">
    <source>
        <dbReference type="Proteomes" id="UP000257136"/>
    </source>
</evidence>
<dbReference type="RefSeq" id="WP_115815260.1">
    <property type="nucleotide sequence ID" value="NZ_QUNI01000027.1"/>
</dbReference>
<dbReference type="OrthoDB" id="1448203at2"/>
<keyword evidence="2" id="KW-1185">Reference proteome</keyword>
<comment type="caution">
    <text evidence="1">The sequence shown here is derived from an EMBL/GenBank/DDBJ whole genome shotgun (WGS) entry which is preliminary data.</text>
</comment>